<evidence type="ECO:0000313" key="3">
    <source>
        <dbReference type="EMBL" id="KDR96509.1"/>
    </source>
</evidence>
<dbReference type="GO" id="GO:0005737">
    <property type="term" value="C:cytoplasm"/>
    <property type="evidence" value="ECO:0007669"/>
    <property type="project" value="TreeGrafter"/>
</dbReference>
<dbReference type="Proteomes" id="UP000027946">
    <property type="component" value="Unassembled WGS sequence"/>
</dbReference>
<sequence>MKFIIARHTQTVANTEKKLYGVTQSSLTQKGLLQVEKLSRELGSQKVDFMYSSPLERAIALADAISKGRGMEYEIRDELRELNFGMFENKTYGQIEAQHPEEWKSWTSDYKGYTIPGGDNFMDWRNATTSFIDSIKENEGTALIVTHGGNALNIIIHLLGMGIDDMWHFKIEPAARVYIEYTNGYGILSGIVPLGE</sequence>
<evidence type="ECO:0000256" key="2">
    <source>
        <dbReference type="PIRSR" id="PIRSR613078-2"/>
    </source>
</evidence>
<organism evidence="3 4">
    <name type="scientific">Peptoclostridium litorale DSM 5388</name>
    <dbReference type="NCBI Taxonomy" id="1121324"/>
    <lineage>
        <taxon>Bacteria</taxon>
        <taxon>Bacillati</taxon>
        <taxon>Bacillota</taxon>
        <taxon>Clostridia</taxon>
        <taxon>Peptostreptococcales</taxon>
        <taxon>Peptoclostridiaceae</taxon>
        <taxon>Peptoclostridium</taxon>
    </lineage>
</organism>
<dbReference type="Pfam" id="PF00300">
    <property type="entry name" value="His_Phos_1"/>
    <property type="match status" value="1"/>
</dbReference>
<dbReference type="GO" id="GO:0016791">
    <property type="term" value="F:phosphatase activity"/>
    <property type="evidence" value="ECO:0007669"/>
    <property type="project" value="TreeGrafter"/>
</dbReference>
<feature type="binding site" evidence="2">
    <location>
        <begin position="7"/>
        <end position="14"/>
    </location>
    <ligand>
        <name>substrate</name>
    </ligand>
</feature>
<protein>
    <submittedName>
        <fullName evidence="3">Phosphoglycerate mutase</fullName>
    </submittedName>
</protein>
<reference evidence="3 4" key="1">
    <citation type="submission" date="2014-03" db="EMBL/GenBank/DDBJ databases">
        <title>Genome sequence of Clostridium litorale W6, DSM 5388.</title>
        <authorList>
            <person name="Poehlein A."/>
            <person name="Jagirdar A."/>
            <person name="Khonsari B."/>
            <person name="Chibani C.M."/>
            <person name="Gutierrez Gutierrez D.A."/>
            <person name="Davydova E."/>
            <person name="Alghaithi H.S."/>
            <person name="Nair K.P."/>
            <person name="Dhamotharan K."/>
            <person name="Chandran L."/>
            <person name="G W."/>
            <person name="Daniel R."/>
        </authorList>
    </citation>
    <scope>NUCLEOTIDE SEQUENCE [LARGE SCALE GENOMIC DNA]</scope>
    <source>
        <strain evidence="3 4">W6</strain>
    </source>
</reference>
<dbReference type="eggNOG" id="COG0406">
    <property type="taxonomic scope" value="Bacteria"/>
</dbReference>
<dbReference type="InterPro" id="IPR013078">
    <property type="entry name" value="His_Pase_superF_clade-1"/>
</dbReference>
<dbReference type="STRING" id="1121324.CLIT_2c01150"/>
<dbReference type="EMBL" id="JJMM01000002">
    <property type="protein sequence ID" value="KDR96509.1"/>
    <property type="molecule type" value="Genomic_DNA"/>
</dbReference>
<dbReference type="OrthoDB" id="7925971at2"/>
<evidence type="ECO:0000313" key="4">
    <source>
        <dbReference type="Proteomes" id="UP000027946"/>
    </source>
</evidence>
<dbReference type="CDD" id="cd07067">
    <property type="entry name" value="HP_PGM_like"/>
    <property type="match status" value="1"/>
</dbReference>
<accession>A0A069RHJ7</accession>
<feature type="binding site" evidence="2">
    <location>
        <position position="57"/>
    </location>
    <ligand>
        <name>substrate</name>
    </ligand>
</feature>
<gene>
    <name evidence="3" type="ORF">CLIT_2c01150</name>
</gene>
<evidence type="ECO:0000256" key="1">
    <source>
        <dbReference type="PIRSR" id="PIRSR613078-1"/>
    </source>
</evidence>
<dbReference type="SMART" id="SM00855">
    <property type="entry name" value="PGAM"/>
    <property type="match status" value="1"/>
</dbReference>
<dbReference type="AlphaFoldDB" id="A0A069RHJ7"/>
<feature type="active site" description="Proton donor/acceptor" evidence="1">
    <location>
        <position position="81"/>
    </location>
</feature>
<dbReference type="PANTHER" id="PTHR48100">
    <property type="entry name" value="BROAD-SPECIFICITY PHOSPHATASE YOR283W-RELATED"/>
    <property type="match status" value="1"/>
</dbReference>
<dbReference type="Gene3D" id="3.40.50.1240">
    <property type="entry name" value="Phosphoglycerate mutase-like"/>
    <property type="match status" value="1"/>
</dbReference>
<dbReference type="InterPro" id="IPR050275">
    <property type="entry name" value="PGM_Phosphatase"/>
</dbReference>
<dbReference type="InterPro" id="IPR029033">
    <property type="entry name" value="His_PPase_superfam"/>
</dbReference>
<feature type="active site" description="Tele-phosphohistidine intermediate" evidence="1">
    <location>
        <position position="8"/>
    </location>
</feature>
<keyword evidence="4" id="KW-1185">Reference proteome</keyword>
<comment type="caution">
    <text evidence="3">The sequence shown here is derived from an EMBL/GenBank/DDBJ whole genome shotgun (WGS) entry which is preliminary data.</text>
</comment>
<name>A0A069RHJ7_PEPLI</name>
<dbReference type="SUPFAM" id="SSF53254">
    <property type="entry name" value="Phosphoglycerate mutase-like"/>
    <property type="match status" value="1"/>
</dbReference>
<dbReference type="RefSeq" id="WP_038260964.1">
    <property type="nucleotide sequence ID" value="NZ_FSRH01000001.1"/>
</dbReference>
<proteinExistence type="predicted"/>
<dbReference type="PANTHER" id="PTHR48100:SF1">
    <property type="entry name" value="HISTIDINE PHOSPHATASE FAMILY PROTEIN-RELATED"/>
    <property type="match status" value="1"/>
</dbReference>